<dbReference type="GO" id="GO:0005737">
    <property type="term" value="C:cytoplasm"/>
    <property type="evidence" value="ECO:0007669"/>
    <property type="project" value="UniProtKB-SubCell"/>
</dbReference>
<feature type="binding site" evidence="6">
    <location>
        <position position="10"/>
    </location>
    <ligand>
        <name>Mg(2+)</name>
        <dbReference type="ChEBI" id="CHEBI:18420"/>
    </ligand>
</feature>
<dbReference type="HAMAP" id="MF_00020">
    <property type="entry name" value="Acetate_kinase"/>
    <property type="match status" value="1"/>
</dbReference>
<feature type="active site" description="Proton donor/acceptor" evidence="6">
    <location>
        <position position="153"/>
    </location>
</feature>
<dbReference type="CDD" id="cd24010">
    <property type="entry name" value="ASKHA_NBD_AcK_PK"/>
    <property type="match status" value="1"/>
</dbReference>
<dbReference type="PROSITE" id="PS01075">
    <property type="entry name" value="ACETATE_KINASE_1"/>
    <property type="match status" value="1"/>
</dbReference>
<keyword evidence="6" id="KW-0479">Metal-binding</keyword>
<dbReference type="PANTHER" id="PTHR21060:SF15">
    <property type="entry name" value="ACETATE KINASE-RELATED"/>
    <property type="match status" value="1"/>
</dbReference>
<dbReference type="GO" id="GO:0000287">
    <property type="term" value="F:magnesium ion binding"/>
    <property type="evidence" value="ECO:0007669"/>
    <property type="project" value="UniProtKB-UniRule"/>
</dbReference>
<keyword evidence="2 6" id="KW-0808">Transferase</keyword>
<dbReference type="GO" id="GO:0006083">
    <property type="term" value="P:acetate metabolic process"/>
    <property type="evidence" value="ECO:0007669"/>
    <property type="project" value="TreeGrafter"/>
</dbReference>
<dbReference type="KEGG" id="bcw:Q7M_630"/>
<dbReference type="InterPro" id="IPR043129">
    <property type="entry name" value="ATPase_NBD"/>
</dbReference>
<evidence type="ECO:0000256" key="3">
    <source>
        <dbReference type="ARBA" id="ARBA00022741"/>
    </source>
</evidence>
<reference evidence="8 9" key="1">
    <citation type="journal article" date="2012" name="J. Bacteriol.">
        <title>Complete Genome Sequence of Borrelia crocidurae.</title>
        <authorList>
            <person name="Elbir H."/>
            <person name="Gimenez G."/>
            <person name="Robert C."/>
            <person name="Bergstrom S."/>
            <person name="Cutler S."/>
            <person name="Raoult D."/>
            <person name="Drancourt M."/>
        </authorList>
    </citation>
    <scope>NUCLEOTIDE SEQUENCE [LARGE SCALE GENOMIC DNA]</scope>
    <source>
        <strain evidence="8 9">Achema</strain>
    </source>
</reference>
<gene>
    <name evidence="6" type="primary">ackA</name>
    <name evidence="8" type="ordered locus">Q7M_630</name>
</gene>
<dbReference type="PANTHER" id="PTHR21060">
    <property type="entry name" value="ACETATE KINASE"/>
    <property type="match status" value="1"/>
</dbReference>
<dbReference type="PROSITE" id="PS01076">
    <property type="entry name" value="ACETATE_KINASE_2"/>
    <property type="match status" value="1"/>
</dbReference>
<comment type="function">
    <text evidence="6">Catalyzes the formation of acetyl phosphate from acetate and ATP. Can also catalyze the reverse reaction.</text>
</comment>
<dbReference type="SUPFAM" id="SSF53067">
    <property type="entry name" value="Actin-like ATPase domain"/>
    <property type="match status" value="2"/>
</dbReference>
<comment type="similarity">
    <text evidence="1 6 7">Belongs to the acetokinase family.</text>
</comment>
<proteinExistence type="inferred from homology"/>
<keyword evidence="5 6" id="KW-0067">ATP-binding</keyword>
<dbReference type="UniPathway" id="UPA00340">
    <property type="reaction ID" value="UER00458"/>
</dbReference>
<dbReference type="EC" id="2.7.2.1" evidence="6"/>
<dbReference type="PATRIC" id="fig|1155096.3.peg.646"/>
<accession>I0FD53</accession>
<feature type="binding site" evidence="6">
    <location>
        <position position="393"/>
    </location>
    <ligand>
        <name>Mg(2+)</name>
        <dbReference type="ChEBI" id="CHEBI:18420"/>
    </ligand>
</feature>
<feature type="site" description="Transition state stabilizer" evidence="6">
    <location>
        <position position="185"/>
    </location>
</feature>
<dbReference type="GO" id="GO:0005524">
    <property type="term" value="F:ATP binding"/>
    <property type="evidence" value="ECO:0007669"/>
    <property type="project" value="UniProtKB-KW"/>
</dbReference>
<evidence type="ECO:0000256" key="4">
    <source>
        <dbReference type="ARBA" id="ARBA00022777"/>
    </source>
</evidence>
<dbReference type="AlphaFoldDB" id="I0FD53"/>
<comment type="pathway">
    <text evidence="6">Metabolic intermediate biosynthesis; acetyl-CoA biosynthesis; acetyl-CoA from acetate: step 1/2.</text>
</comment>
<comment type="subcellular location">
    <subcellularLocation>
        <location evidence="6">Cytoplasm</location>
    </subcellularLocation>
</comment>
<evidence type="ECO:0000313" key="8">
    <source>
        <dbReference type="EMBL" id="AFI31409.1"/>
    </source>
</evidence>
<feature type="site" description="Transition state stabilizer" evidence="6">
    <location>
        <position position="246"/>
    </location>
</feature>
<dbReference type="EMBL" id="CP003426">
    <property type="protein sequence ID" value="AFI31409.1"/>
    <property type="molecule type" value="Genomic_DNA"/>
</dbReference>
<keyword evidence="6" id="KW-0460">Magnesium</keyword>
<dbReference type="PRINTS" id="PR00471">
    <property type="entry name" value="ACETATEKNASE"/>
</dbReference>
<feature type="binding site" evidence="6">
    <location>
        <position position="96"/>
    </location>
    <ligand>
        <name>substrate</name>
    </ligand>
</feature>
<protein>
    <recommendedName>
        <fullName evidence="6">Acetate kinase</fullName>
        <ecNumber evidence="6">2.7.2.1</ecNumber>
    </recommendedName>
    <alternativeName>
        <fullName evidence="6">Acetokinase</fullName>
    </alternativeName>
</protein>
<dbReference type="InterPro" id="IPR000890">
    <property type="entry name" value="Aliphatic_acid_kin_short-chain"/>
</dbReference>
<evidence type="ECO:0000256" key="1">
    <source>
        <dbReference type="ARBA" id="ARBA00008748"/>
    </source>
</evidence>
<keyword evidence="3 6" id="KW-0547">Nucleotide-binding</keyword>
<evidence type="ECO:0000256" key="7">
    <source>
        <dbReference type="RuleBase" id="RU003835"/>
    </source>
</evidence>
<dbReference type="InterPro" id="IPR004372">
    <property type="entry name" value="Ac/propionate_kinase"/>
</dbReference>
<feature type="binding site" evidence="6">
    <location>
        <position position="17"/>
    </location>
    <ligand>
        <name>ATP</name>
        <dbReference type="ChEBI" id="CHEBI:30616"/>
    </ligand>
</feature>
<feature type="binding site" evidence="6">
    <location>
        <begin position="288"/>
        <end position="290"/>
    </location>
    <ligand>
        <name>ATP</name>
        <dbReference type="ChEBI" id="CHEBI:30616"/>
    </ligand>
</feature>
<dbReference type="GO" id="GO:0008776">
    <property type="term" value="F:acetate kinase activity"/>
    <property type="evidence" value="ECO:0007669"/>
    <property type="project" value="UniProtKB-UniRule"/>
</dbReference>
<evidence type="ECO:0000256" key="2">
    <source>
        <dbReference type="ARBA" id="ARBA00022679"/>
    </source>
</evidence>
<dbReference type="InterPro" id="IPR023865">
    <property type="entry name" value="Aliphatic_acid_kinase_CS"/>
</dbReference>
<dbReference type="Gene3D" id="3.30.420.40">
    <property type="match status" value="2"/>
</dbReference>
<dbReference type="Pfam" id="PF00871">
    <property type="entry name" value="Acetate_kinase"/>
    <property type="match status" value="1"/>
</dbReference>
<name>I0FD53_BORCA</name>
<evidence type="ECO:0000256" key="6">
    <source>
        <dbReference type="HAMAP-Rule" id="MF_00020"/>
    </source>
</evidence>
<feature type="binding site" evidence="6">
    <location>
        <begin position="213"/>
        <end position="217"/>
    </location>
    <ligand>
        <name>ATP</name>
        <dbReference type="ChEBI" id="CHEBI:30616"/>
    </ligand>
</feature>
<dbReference type="HOGENOM" id="CLU_020352_0_1_12"/>
<keyword evidence="4 6" id="KW-0418">Kinase</keyword>
<reference evidence="9" key="2">
    <citation type="submission" date="2012-03" db="EMBL/GenBank/DDBJ databases">
        <title>Complete genome sequence of Borrelia crocidurae.</title>
        <authorList>
            <person name="Elbir H."/>
            <person name="Gimenez G."/>
            <person name="Robert C."/>
            <person name="Raoult D."/>
            <person name="Drancourt M."/>
        </authorList>
    </citation>
    <scope>NUCLEOTIDE SEQUENCE [LARGE SCALE GENOMIC DNA]</scope>
    <source>
        <strain evidence="9">Achema</strain>
    </source>
</reference>
<dbReference type="Proteomes" id="UP000005212">
    <property type="component" value="Chromosome"/>
</dbReference>
<dbReference type="NCBIfam" id="TIGR00016">
    <property type="entry name" value="ackA"/>
    <property type="match status" value="1"/>
</dbReference>
<sequence>MKNIIILIVNTGSSSLKFTLYEYQYQSEQILASGIIEKIKTTQAIIKIKFKNKFLELTNLNIKSHKKALKHLIKTLTNKKIKIINYLDQIQGIGHRIVHGGAKFKNSVIINQNVLNELKKISHLAPLHNPIAIKVIEQMFILFPNAKQVACFDTSWHQTMNQKAFLYATPYSWYKDYHIRKYGFHGLSYAYITKRTAIILNKNIEDLNLIILHLGNGASINAVQKGRSYDTSMGLTPLEGLVMGTRSGDIDPTIIPLMSKILKKTTKQIENILNKESGMLGISCKSNDLRDIWIESNNNEYNSKLAVEIMTYRIKKYIGSYLAALDFNIDAIIFTAGIGTSDYEIRKLSLQGFEKIGIKIDLQKNNLAIDKNTEYDISSNQSNIKILVIPTNEELTILEDTYKLIKNTHKIQYTKNDSPL</sequence>
<dbReference type="GO" id="GO:0006085">
    <property type="term" value="P:acetyl-CoA biosynthetic process"/>
    <property type="evidence" value="ECO:0007669"/>
    <property type="project" value="UniProtKB-UniRule"/>
</dbReference>
<dbReference type="PIRSF" id="PIRSF000722">
    <property type="entry name" value="Acetate_prop_kin"/>
    <property type="match status" value="1"/>
</dbReference>
<keyword evidence="6" id="KW-0963">Cytoplasm</keyword>
<comment type="caution">
    <text evidence="6">Lacks conserved residue(s) required for the propagation of feature annotation.</text>
</comment>
<evidence type="ECO:0000256" key="5">
    <source>
        <dbReference type="ARBA" id="ARBA00022840"/>
    </source>
</evidence>
<evidence type="ECO:0000313" key="9">
    <source>
        <dbReference type="Proteomes" id="UP000005212"/>
    </source>
</evidence>
<comment type="subunit">
    <text evidence="6">Homodimer.</text>
</comment>
<comment type="cofactor">
    <cofactor evidence="6">
        <name>Mg(2+)</name>
        <dbReference type="ChEBI" id="CHEBI:18420"/>
    </cofactor>
    <cofactor evidence="6">
        <name>Mn(2+)</name>
        <dbReference type="ChEBI" id="CHEBI:29035"/>
    </cofactor>
    <text evidence="6">Mg(2+). Can also accept Mn(2+).</text>
</comment>
<comment type="catalytic activity">
    <reaction evidence="6">
        <text>acetate + ATP = acetyl phosphate + ADP</text>
        <dbReference type="Rhea" id="RHEA:11352"/>
        <dbReference type="ChEBI" id="CHEBI:22191"/>
        <dbReference type="ChEBI" id="CHEBI:30089"/>
        <dbReference type="ChEBI" id="CHEBI:30616"/>
        <dbReference type="ChEBI" id="CHEBI:456216"/>
        <dbReference type="EC" id="2.7.2.1"/>
    </reaction>
</comment>
<organism evidence="8 9">
    <name type="scientific">Borrelia crocidurae (strain Achema)</name>
    <dbReference type="NCBI Taxonomy" id="1155096"/>
    <lineage>
        <taxon>Bacteria</taxon>
        <taxon>Pseudomonadati</taxon>
        <taxon>Spirochaetota</taxon>
        <taxon>Spirochaetia</taxon>
        <taxon>Spirochaetales</taxon>
        <taxon>Borreliaceae</taxon>
        <taxon>Borrelia</taxon>
    </lineage>
</organism>